<evidence type="ECO:0000313" key="2">
    <source>
        <dbReference type="Proteomes" id="UP001314263"/>
    </source>
</evidence>
<reference evidence="1 2" key="1">
    <citation type="submission" date="2023-10" db="EMBL/GenBank/DDBJ databases">
        <authorList>
            <person name="Maclean D."/>
            <person name="Macfadyen A."/>
        </authorList>
    </citation>
    <scope>NUCLEOTIDE SEQUENCE [LARGE SCALE GENOMIC DNA]</scope>
</reference>
<keyword evidence="2" id="KW-1185">Reference proteome</keyword>
<gene>
    <name evidence="1" type="ORF">CVIRNUC_008798</name>
</gene>
<evidence type="ECO:0000313" key="1">
    <source>
        <dbReference type="EMBL" id="CAK0785588.1"/>
    </source>
</evidence>
<proteinExistence type="predicted"/>
<dbReference type="EMBL" id="CAUYUE010000012">
    <property type="protein sequence ID" value="CAK0785588.1"/>
    <property type="molecule type" value="Genomic_DNA"/>
</dbReference>
<accession>A0AAV1IE65</accession>
<comment type="caution">
    <text evidence="1">The sequence shown here is derived from an EMBL/GenBank/DDBJ whole genome shotgun (WGS) entry which is preliminary data.</text>
</comment>
<name>A0AAV1IE65_9CHLO</name>
<organism evidence="1 2">
    <name type="scientific">Coccomyxa viridis</name>
    <dbReference type="NCBI Taxonomy" id="1274662"/>
    <lineage>
        <taxon>Eukaryota</taxon>
        <taxon>Viridiplantae</taxon>
        <taxon>Chlorophyta</taxon>
        <taxon>core chlorophytes</taxon>
        <taxon>Trebouxiophyceae</taxon>
        <taxon>Trebouxiophyceae incertae sedis</taxon>
        <taxon>Coccomyxaceae</taxon>
        <taxon>Coccomyxa</taxon>
    </lineage>
</organism>
<dbReference type="Proteomes" id="UP001314263">
    <property type="component" value="Unassembled WGS sequence"/>
</dbReference>
<protein>
    <submittedName>
        <fullName evidence="1">Uncharacterized protein</fullName>
    </submittedName>
</protein>
<dbReference type="AlphaFoldDB" id="A0AAV1IE65"/>
<sequence length="89" mass="9004">MVAQQANNVSGSPTFATGETYFQTHANTAPEAGCTFSACTPFTGAGYGPSYVSCEHATSSWKSLTATANTTSNAARANANVPCTACPSS</sequence>